<reference evidence="2" key="1">
    <citation type="journal article" date="2018" name="Nat. Microbiol.">
        <title>Leveraging single-cell genomics to expand the fungal tree of life.</title>
        <authorList>
            <person name="Ahrendt S.R."/>
            <person name="Quandt C.A."/>
            <person name="Ciobanu D."/>
            <person name="Clum A."/>
            <person name="Salamov A."/>
            <person name="Andreopoulos B."/>
            <person name="Cheng J.F."/>
            <person name="Woyke T."/>
            <person name="Pelin A."/>
            <person name="Henrissat B."/>
            <person name="Reynolds N.K."/>
            <person name="Benny G.L."/>
            <person name="Smith M.E."/>
            <person name="James T.Y."/>
            <person name="Grigoriev I.V."/>
        </authorList>
    </citation>
    <scope>NUCLEOTIDE SEQUENCE [LARGE SCALE GENOMIC DNA]</scope>
</reference>
<evidence type="ECO:0000313" key="2">
    <source>
        <dbReference type="Proteomes" id="UP000269721"/>
    </source>
</evidence>
<dbReference type="AlphaFoldDB" id="A0A4P9W5S6"/>
<dbReference type="Proteomes" id="UP000269721">
    <property type="component" value="Unassembled WGS sequence"/>
</dbReference>
<sequence length="583" mass="65804">MYSALLAKAHELYKRLSSAQDWTRAKAPAAQLPSSTPLEATVLIRSTYAASPLEDGPTRTAAKVTAFIPDSEDAELHPRNFGAILEGFATRHLCEFWERSGPRGGGAVCLKVQGRPVGKMEGVERGSVGRLSWKRAWGWFRKISFDSEVIAQSVATSTTFVSVSTSRSATGPESLDLLAWVVERSADRPGLNITCLVQFGPSAGTHSDLYSPLLAPAVASNVPRSIHAATNLLRTSGFFPYLVRSEVDILSEKSDIDSGKFEMRWEDDAVLQPSSYRHSLVEVRVDRRFWGMDLHYGALPAADADWLESRAVASRFVACEEDLEDGWNIRCSVDDEIPRVLTTMDNVVTKGMVSIRNMRAFYLQDTPTNNAIDTEYKEDEEIHDLCKQIKAAEFKCTSFIARKLVNRVIKKMGLKHDVYKYCKYDKDVVKKLSFSEDIKDILEDTALYTTVVKKNPDVVRYFIKSPFLYMVYRDDWIPEQVNSLSSYSLREGCSLARWEGEEHVWRQYDVYNLDVTNLRGHDTIELLSREERQKLIGEKALEELWITMNRFEGELAVEKGDSGRKIVAETEAIVGMEGRIRES</sequence>
<organism evidence="1 2">
    <name type="scientific">Blyttiomyces helicus</name>
    <dbReference type="NCBI Taxonomy" id="388810"/>
    <lineage>
        <taxon>Eukaryota</taxon>
        <taxon>Fungi</taxon>
        <taxon>Fungi incertae sedis</taxon>
        <taxon>Chytridiomycota</taxon>
        <taxon>Chytridiomycota incertae sedis</taxon>
        <taxon>Chytridiomycetes</taxon>
        <taxon>Chytridiomycetes incertae sedis</taxon>
        <taxon>Blyttiomyces</taxon>
    </lineage>
</organism>
<dbReference type="EMBL" id="KZ997985">
    <property type="protein sequence ID" value="RKO86693.1"/>
    <property type="molecule type" value="Genomic_DNA"/>
</dbReference>
<evidence type="ECO:0000313" key="1">
    <source>
        <dbReference type="EMBL" id="RKO86693.1"/>
    </source>
</evidence>
<name>A0A4P9W5S6_9FUNG</name>
<keyword evidence="2" id="KW-1185">Reference proteome</keyword>
<protein>
    <submittedName>
        <fullName evidence="1">Uncharacterized protein</fullName>
    </submittedName>
</protein>
<gene>
    <name evidence="1" type="ORF">BDK51DRAFT_28024</name>
</gene>
<proteinExistence type="predicted"/>
<accession>A0A4P9W5S6</accession>